<protein>
    <submittedName>
        <fullName evidence="2">MEKHLA domain-containing protein</fullName>
    </submittedName>
</protein>
<dbReference type="RefSeq" id="WP_190447774.1">
    <property type="nucleotide sequence ID" value="NZ_JAMPLM010000005.1"/>
</dbReference>
<name>A0ABV0KH11_9CYAN</name>
<dbReference type="InterPro" id="IPR013978">
    <property type="entry name" value="MEKHLA"/>
</dbReference>
<keyword evidence="3" id="KW-1185">Reference proteome</keyword>
<gene>
    <name evidence="2" type="ORF">NDI38_08595</name>
</gene>
<evidence type="ECO:0000259" key="1">
    <source>
        <dbReference type="Pfam" id="PF08670"/>
    </source>
</evidence>
<evidence type="ECO:0000313" key="2">
    <source>
        <dbReference type="EMBL" id="MEP1058494.1"/>
    </source>
</evidence>
<reference evidence="2 3" key="1">
    <citation type="submission" date="2022-04" db="EMBL/GenBank/DDBJ databases">
        <title>Positive selection, recombination, and allopatry shape intraspecific diversity of widespread and dominant cyanobacteria.</title>
        <authorList>
            <person name="Wei J."/>
            <person name="Shu W."/>
            <person name="Hu C."/>
        </authorList>
    </citation>
    <scope>NUCLEOTIDE SEQUENCE [LARGE SCALE GENOMIC DNA]</scope>
    <source>
        <strain evidence="2 3">AS-A4</strain>
    </source>
</reference>
<organism evidence="2 3">
    <name type="scientific">Stenomitos frigidus AS-A4</name>
    <dbReference type="NCBI Taxonomy" id="2933935"/>
    <lineage>
        <taxon>Bacteria</taxon>
        <taxon>Bacillati</taxon>
        <taxon>Cyanobacteriota</taxon>
        <taxon>Cyanophyceae</taxon>
        <taxon>Leptolyngbyales</taxon>
        <taxon>Leptolyngbyaceae</taxon>
        <taxon>Stenomitos</taxon>
    </lineage>
</organism>
<proteinExistence type="predicted"/>
<feature type="domain" description="MEKHLA" evidence="1">
    <location>
        <begin position="15"/>
        <end position="156"/>
    </location>
</feature>
<comment type="caution">
    <text evidence="2">The sequence shown here is derived from an EMBL/GenBank/DDBJ whole genome shotgun (WGS) entry which is preliminary data.</text>
</comment>
<dbReference type="EMBL" id="JAMPLM010000005">
    <property type="protein sequence ID" value="MEP1058494.1"/>
    <property type="molecule type" value="Genomic_DNA"/>
</dbReference>
<dbReference type="Pfam" id="PF08670">
    <property type="entry name" value="MEKHLA"/>
    <property type="match status" value="1"/>
</dbReference>
<evidence type="ECO:0000313" key="3">
    <source>
        <dbReference type="Proteomes" id="UP001476950"/>
    </source>
</evidence>
<dbReference type="Proteomes" id="UP001476950">
    <property type="component" value="Unassembled WGS sequence"/>
</dbReference>
<sequence length="163" mass="18681">MTNLLPPWQQPHVIRHSERLLHSFQHWLDRPLLNLQGSPTAIAEALFNAPFVVVSHGTEADPLLNYGNQAALALWEMDWAQFTQTPSRLTAEPVEQGERDRLLAQAKANGYISDYQGIRISSTGQRFWIQAAVIWDVLDEQNQRCGQAAKFDRWEFVERKDEG</sequence>
<accession>A0ABV0KH11</accession>